<protein>
    <submittedName>
        <fullName evidence="3">Doublecortin domain-containing 1</fullName>
    </submittedName>
</protein>
<dbReference type="PROSITE" id="PS50309">
    <property type="entry name" value="DC"/>
    <property type="match status" value="1"/>
</dbReference>
<feature type="region of interest" description="Disordered" evidence="1">
    <location>
        <begin position="1"/>
        <end position="37"/>
    </location>
</feature>
<dbReference type="InterPro" id="IPR036572">
    <property type="entry name" value="Doublecortin_dom_sf"/>
</dbReference>
<dbReference type="GO" id="GO:1902412">
    <property type="term" value="P:regulation of mitotic cytokinesis"/>
    <property type="evidence" value="ECO:0007669"/>
    <property type="project" value="InterPro"/>
</dbReference>
<evidence type="ECO:0000313" key="3">
    <source>
        <dbReference type="EMBL" id="CAH2326123.1"/>
    </source>
</evidence>
<name>A0AAD1THB1_PELCU</name>
<accession>A0AAD1THB1</accession>
<dbReference type="PANTHER" id="PTHR46302">
    <property type="entry name" value="DOUBLECORTIN DOMAIN-CONTAINING PROTEIN 1"/>
    <property type="match status" value="1"/>
</dbReference>
<dbReference type="CDD" id="cd17157">
    <property type="entry name" value="DCX2_DCDC5"/>
    <property type="match status" value="1"/>
</dbReference>
<dbReference type="EMBL" id="OW240923">
    <property type="protein sequence ID" value="CAH2326123.1"/>
    <property type="molecule type" value="Genomic_DNA"/>
</dbReference>
<evidence type="ECO:0000256" key="1">
    <source>
        <dbReference type="SAM" id="MobiDB-lite"/>
    </source>
</evidence>
<proteinExistence type="predicted"/>
<feature type="compositionally biased region" description="Low complexity" evidence="1">
    <location>
        <begin position="15"/>
        <end position="37"/>
    </location>
</feature>
<dbReference type="SUPFAM" id="SSF89837">
    <property type="entry name" value="Doublecortin (DC)"/>
    <property type="match status" value="2"/>
</dbReference>
<organism evidence="3 4">
    <name type="scientific">Pelobates cultripes</name>
    <name type="common">Western spadefoot toad</name>
    <dbReference type="NCBI Taxonomy" id="61616"/>
    <lineage>
        <taxon>Eukaryota</taxon>
        <taxon>Metazoa</taxon>
        <taxon>Chordata</taxon>
        <taxon>Craniata</taxon>
        <taxon>Vertebrata</taxon>
        <taxon>Euteleostomi</taxon>
        <taxon>Amphibia</taxon>
        <taxon>Batrachia</taxon>
        <taxon>Anura</taxon>
        <taxon>Pelobatoidea</taxon>
        <taxon>Pelobatidae</taxon>
        <taxon>Pelobates</taxon>
    </lineage>
</organism>
<gene>
    <name evidence="3" type="ORF">PECUL_23A061319</name>
</gene>
<reference evidence="3" key="1">
    <citation type="submission" date="2022-03" db="EMBL/GenBank/DDBJ databases">
        <authorList>
            <person name="Alioto T."/>
            <person name="Alioto T."/>
            <person name="Gomez Garrido J."/>
        </authorList>
    </citation>
    <scope>NUCLEOTIDE SEQUENCE</scope>
</reference>
<feature type="compositionally biased region" description="Polar residues" evidence="1">
    <location>
        <begin position="1"/>
        <end position="14"/>
    </location>
</feature>
<dbReference type="GO" id="GO:0035556">
    <property type="term" value="P:intracellular signal transduction"/>
    <property type="evidence" value="ECO:0007669"/>
    <property type="project" value="InterPro"/>
</dbReference>
<keyword evidence="4" id="KW-1185">Reference proteome</keyword>
<sequence length="427" mass="47313">MADQSRPSSASTNKTLSYTSSSRKNSLSSTTTIRSQQSSLEDVIVKEYLDALERPSAKPHVLPQKYKSPYAEISARRKKDRRRSESPCLSSCTALQSEHVSRRSAYQDYSPLQTTSVHSRNGVSDLDLNISDSSDNPYFSSSSKKNRHSVKKTHMYSGGFGAVPVFKRQAFVIKAFAYKNGTRSMPVKVSAPTIQLLLERCTVKLKLNMAARRIFLADGEEVFEPKDIAHDTDIYISTGESFIDPFKSVKDSEILASKITWTMNGLKLPNDEKRGKTKPVMSKRIKNLVGHASVRILVFANGSGHNGLETVAMVDQMEKFLDLCTSKLNLGSSAKGIFDCNGEKIEDLKNIPLLDKCLQNSITPLKGPVWVTKGEGFSPTGVKIYIQGVLTALCHRLKSAKSYDNQSVLKPTAPPTRPFETCVQERC</sequence>
<feature type="region of interest" description="Disordered" evidence="1">
    <location>
        <begin position="56"/>
        <end position="89"/>
    </location>
</feature>
<dbReference type="InterPro" id="IPR003533">
    <property type="entry name" value="Doublecortin_dom"/>
</dbReference>
<evidence type="ECO:0000259" key="2">
    <source>
        <dbReference type="PROSITE" id="PS50309"/>
    </source>
</evidence>
<dbReference type="Proteomes" id="UP001295444">
    <property type="component" value="Chromosome 12"/>
</dbReference>
<dbReference type="AlphaFoldDB" id="A0AAD1THB1"/>
<feature type="domain" description="Doublecortin" evidence="2">
    <location>
        <begin position="167"/>
        <end position="252"/>
    </location>
</feature>
<dbReference type="InterPro" id="IPR043188">
    <property type="entry name" value="DCDC1"/>
</dbReference>
<dbReference type="Gene3D" id="3.10.20.230">
    <property type="entry name" value="Doublecortin domain"/>
    <property type="match status" value="1"/>
</dbReference>
<dbReference type="PANTHER" id="PTHR46302:SF3">
    <property type="entry name" value="DOUBLECORTIN DOMAIN-CONTAINING PROTEIN 1"/>
    <property type="match status" value="1"/>
</dbReference>
<dbReference type="InterPro" id="IPR056415">
    <property type="entry name" value="DCX2_DCDC1"/>
</dbReference>
<dbReference type="GO" id="GO:0008017">
    <property type="term" value="F:microtubule binding"/>
    <property type="evidence" value="ECO:0007669"/>
    <property type="project" value="InterPro"/>
</dbReference>
<evidence type="ECO:0000313" key="4">
    <source>
        <dbReference type="Proteomes" id="UP001295444"/>
    </source>
</evidence>
<dbReference type="GO" id="GO:0030496">
    <property type="term" value="C:midbody"/>
    <property type="evidence" value="ECO:0007669"/>
    <property type="project" value="TreeGrafter"/>
</dbReference>
<dbReference type="Pfam" id="PF24478">
    <property type="entry name" value="DCX2_DCDC1"/>
    <property type="match status" value="2"/>
</dbReference>